<keyword evidence="3" id="KW-0040">ANK repeat</keyword>
<dbReference type="SUPFAM" id="SSF48403">
    <property type="entry name" value="Ankyrin repeat"/>
    <property type="match status" value="1"/>
</dbReference>
<feature type="domain" description="ATPase AAA-type core" evidence="5">
    <location>
        <begin position="319"/>
        <end position="486"/>
    </location>
</feature>
<feature type="repeat" description="ANK" evidence="3">
    <location>
        <begin position="134"/>
        <end position="166"/>
    </location>
</feature>
<dbReference type="GO" id="GO:0005737">
    <property type="term" value="C:cytoplasm"/>
    <property type="evidence" value="ECO:0007669"/>
    <property type="project" value="TreeGrafter"/>
</dbReference>
<dbReference type="PANTHER" id="PTHR11638">
    <property type="entry name" value="ATP-DEPENDENT CLP PROTEASE"/>
    <property type="match status" value="1"/>
</dbReference>
<dbReference type="PRINTS" id="PR00300">
    <property type="entry name" value="CLPPROTEASEA"/>
</dbReference>
<dbReference type="InterPro" id="IPR003959">
    <property type="entry name" value="ATPase_AAA_core"/>
</dbReference>
<gene>
    <name evidence="6" type="ORF">B0A50_04322</name>
</gene>
<evidence type="ECO:0000259" key="5">
    <source>
        <dbReference type="Pfam" id="PF07724"/>
    </source>
</evidence>
<dbReference type="Pfam" id="PF07724">
    <property type="entry name" value="AAA_2"/>
    <property type="match status" value="1"/>
</dbReference>
<dbReference type="Gene3D" id="3.40.50.300">
    <property type="entry name" value="P-loop containing nucleotide triphosphate hydrolases"/>
    <property type="match status" value="1"/>
</dbReference>
<reference evidence="6 7" key="1">
    <citation type="submission" date="2017-03" db="EMBL/GenBank/DDBJ databases">
        <title>Genomes of endolithic fungi from Antarctica.</title>
        <authorList>
            <person name="Coleine C."/>
            <person name="Masonjones S."/>
            <person name="Stajich J.E."/>
        </authorList>
    </citation>
    <scope>NUCLEOTIDE SEQUENCE [LARGE SCALE GENOMIC DNA]</scope>
    <source>
        <strain evidence="6 7">CCFEE 6315</strain>
    </source>
</reference>
<keyword evidence="2" id="KW-0067">ATP-binding</keyword>
<dbReference type="InterPro" id="IPR027417">
    <property type="entry name" value="P-loop_NTPase"/>
</dbReference>
<dbReference type="SUPFAM" id="SSF52540">
    <property type="entry name" value="P-loop containing nucleoside triphosphate hydrolases"/>
    <property type="match status" value="1"/>
</dbReference>
<proteinExistence type="predicted"/>
<dbReference type="Proteomes" id="UP000308549">
    <property type="component" value="Unassembled WGS sequence"/>
</dbReference>
<feature type="compositionally biased region" description="Low complexity" evidence="4">
    <location>
        <begin position="31"/>
        <end position="47"/>
    </location>
</feature>
<keyword evidence="7" id="KW-1185">Reference proteome</keyword>
<evidence type="ECO:0000256" key="3">
    <source>
        <dbReference type="PROSITE-ProRule" id="PRU00023"/>
    </source>
</evidence>
<dbReference type="InterPro" id="IPR001270">
    <property type="entry name" value="ClpA/B"/>
</dbReference>
<dbReference type="GO" id="GO:0016887">
    <property type="term" value="F:ATP hydrolysis activity"/>
    <property type="evidence" value="ECO:0007669"/>
    <property type="project" value="InterPro"/>
</dbReference>
<sequence>MPLTPFYQTERPNINSNWRAAKRMHADASKPQTTDTPFTTQRTTQTRPPAPPTASQGTQDDLRLPAVYLTIHDIFHPKDSERKPSAQAFPTPFSTETLAAAIAESCSLGAIKQYLAGFPRAQIERDINHARVRKDHPVLFYALERNDVEIVRLLLEYGCDAKAVGKRDVPALAFAVMRSKWTAVNPTEVVKTLLGCGAEPGVVPKDMWMECLEPPAAAKVVRGEERDGGVDEEPEAMWCEPRYRKILAETLNLSIRYFLHKASQLTRVKARGRQLAQAHEYVALLKVPYLVIGQTFACKFVVEHVTSHVGMGVQGPLVLTFAGMSGHGKTELAKQMETLLQLPIAVVDCAQMRSDFSLFGSRNGYLGNEIGSQLNNHLAAHDGQRSVVFLDEFDKTDHEVRNSLLLLLDSGDYHDRRTNQPVDASKVIWILATNLGDKAIGKFYTERLEAGTEIERLQAPHKLLQSKLMALFRDNFGAPMAGRMKNIAPFYPFDEGEQAVVAHKFLLELADQLRRPIDTSLLVKRFAAHVHLVILSDGKLCRYIAAESYIAALGARSLVSGVDEIRRDFYTTFIDSEVLVEDAMNEGPLARFSVGLVAVDGDKEMSEVSVRGEGFSEYYRGQKARKGKEHAEMGDGLDDLNGALVGMMRQGESDDEEDEVL</sequence>
<accession>A0A4U0TXY0</accession>
<evidence type="ECO:0000256" key="1">
    <source>
        <dbReference type="ARBA" id="ARBA00022741"/>
    </source>
</evidence>
<dbReference type="InterPro" id="IPR002110">
    <property type="entry name" value="Ankyrin_rpt"/>
</dbReference>
<feature type="region of interest" description="Disordered" evidence="4">
    <location>
        <begin position="21"/>
        <end position="59"/>
    </location>
</feature>
<dbReference type="EMBL" id="NAJL01000026">
    <property type="protein sequence ID" value="TKA26876.1"/>
    <property type="molecule type" value="Genomic_DNA"/>
</dbReference>
<dbReference type="OrthoDB" id="47330at2759"/>
<keyword evidence="1" id="KW-0547">Nucleotide-binding</keyword>
<organism evidence="6 7">
    <name type="scientific">Salinomyces thailandicus</name>
    <dbReference type="NCBI Taxonomy" id="706561"/>
    <lineage>
        <taxon>Eukaryota</taxon>
        <taxon>Fungi</taxon>
        <taxon>Dikarya</taxon>
        <taxon>Ascomycota</taxon>
        <taxon>Pezizomycotina</taxon>
        <taxon>Dothideomycetes</taxon>
        <taxon>Dothideomycetidae</taxon>
        <taxon>Mycosphaerellales</taxon>
        <taxon>Teratosphaeriaceae</taxon>
        <taxon>Salinomyces</taxon>
    </lineage>
</organism>
<dbReference type="SMART" id="SM00248">
    <property type="entry name" value="ANK"/>
    <property type="match status" value="2"/>
</dbReference>
<dbReference type="GO" id="GO:0034605">
    <property type="term" value="P:cellular response to heat"/>
    <property type="evidence" value="ECO:0007669"/>
    <property type="project" value="TreeGrafter"/>
</dbReference>
<name>A0A4U0TXY0_9PEZI</name>
<dbReference type="PANTHER" id="PTHR11638:SF89">
    <property type="entry name" value="AAA+ ATPASE DOMAIN-CONTAINING PROTEIN"/>
    <property type="match status" value="1"/>
</dbReference>
<dbReference type="Gene3D" id="1.25.40.20">
    <property type="entry name" value="Ankyrin repeat-containing domain"/>
    <property type="match status" value="1"/>
</dbReference>
<protein>
    <recommendedName>
        <fullName evidence="5">ATPase AAA-type core domain-containing protein</fullName>
    </recommendedName>
</protein>
<evidence type="ECO:0000256" key="2">
    <source>
        <dbReference type="ARBA" id="ARBA00022840"/>
    </source>
</evidence>
<dbReference type="AlphaFoldDB" id="A0A4U0TXY0"/>
<evidence type="ECO:0000313" key="6">
    <source>
        <dbReference type="EMBL" id="TKA26876.1"/>
    </source>
</evidence>
<dbReference type="GO" id="GO:0005524">
    <property type="term" value="F:ATP binding"/>
    <property type="evidence" value="ECO:0007669"/>
    <property type="project" value="UniProtKB-KW"/>
</dbReference>
<evidence type="ECO:0000313" key="7">
    <source>
        <dbReference type="Proteomes" id="UP000308549"/>
    </source>
</evidence>
<evidence type="ECO:0000256" key="4">
    <source>
        <dbReference type="SAM" id="MobiDB-lite"/>
    </source>
</evidence>
<comment type="caution">
    <text evidence="6">The sequence shown here is derived from an EMBL/GenBank/DDBJ whole genome shotgun (WGS) entry which is preliminary data.</text>
</comment>
<dbReference type="InterPro" id="IPR050130">
    <property type="entry name" value="ClpA_ClpB"/>
</dbReference>
<dbReference type="InterPro" id="IPR036770">
    <property type="entry name" value="Ankyrin_rpt-contain_sf"/>
</dbReference>
<dbReference type="PROSITE" id="PS50088">
    <property type="entry name" value="ANK_REPEAT"/>
    <property type="match status" value="1"/>
</dbReference>